<accession>A0A0P0N779</accession>
<dbReference type="EMBL" id="CABEID010000001">
    <property type="protein sequence ID" value="VTS21702.1"/>
    <property type="molecule type" value="Genomic_DNA"/>
</dbReference>
<keyword evidence="1" id="KW-1133">Transmembrane helix</keyword>
<dbReference type="RefSeq" id="WP_003028899.1">
    <property type="nucleotide sequence ID" value="NZ_AP018548.1"/>
</dbReference>
<evidence type="ECO:0000313" key="8">
    <source>
        <dbReference type="Proteomes" id="UP001208682"/>
    </source>
</evidence>
<name>A0A0P0N779_STRAP</name>
<dbReference type="EMBL" id="JAWWVP010000007">
    <property type="protein sequence ID" value="MDX5040700.1"/>
    <property type="molecule type" value="Genomic_DNA"/>
</dbReference>
<reference evidence="3" key="3">
    <citation type="submission" date="2023-11" db="EMBL/GenBank/DDBJ databases">
        <title>Streptococcus anginosus urogential strains.</title>
        <authorList>
            <person name="Appleberry H."/>
            <person name="Garcia-Israel J."/>
            <person name="Wolfe A."/>
            <person name="Putonti C."/>
        </authorList>
    </citation>
    <scope>NUCLEOTIDE SEQUENCE</scope>
    <source>
        <strain evidence="3">UMB1758</strain>
    </source>
</reference>
<dbReference type="AlphaFoldDB" id="A0A0P0N779"/>
<gene>
    <name evidence="4" type="ORF">NCTC10713_01860</name>
    <name evidence="5" type="ORF">NCTC11062_00296</name>
    <name evidence="2" type="ORF">OJ589_03265</name>
    <name evidence="3" type="ORF">SFH28_07550</name>
</gene>
<evidence type="ECO:0000313" key="4">
    <source>
        <dbReference type="EMBL" id="VED98847.1"/>
    </source>
</evidence>
<evidence type="ECO:0000313" key="5">
    <source>
        <dbReference type="EMBL" id="VTS21702.1"/>
    </source>
</evidence>
<evidence type="ECO:0000313" key="3">
    <source>
        <dbReference type="EMBL" id="MDX5040700.1"/>
    </source>
</evidence>
<dbReference type="GeneID" id="93964497"/>
<dbReference type="EMBL" id="LR134283">
    <property type="protein sequence ID" value="VED98847.1"/>
    <property type="molecule type" value="Genomic_DNA"/>
</dbReference>
<sequence length="48" mass="5502">MSLSTLFELFIAILGVVSACYLIYAYVEFIGDMLHAEKHHLFHHNPPI</sequence>
<organism evidence="4 6">
    <name type="scientific">Streptococcus anginosus</name>
    <dbReference type="NCBI Taxonomy" id="1328"/>
    <lineage>
        <taxon>Bacteria</taxon>
        <taxon>Bacillati</taxon>
        <taxon>Bacillota</taxon>
        <taxon>Bacilli</taxon>
        <taxon>Lactobacillales</taxon>
        <taxon>Streptococcaceae</taxon>
        <taxon>Streptococcus</taxon>
        <taxon>Streptococcus anginosus group</taxon>
    </lineage>
</organism>
<dbReference type="Proteomes" id="UP000403538">
    <property type="component" value="Unassembled WGS sequence"/>
</dbReference>
<feature type="transmembrane region" description="Helical" evidence="1">
    <location>
        <begin position="6"/>
        <end position="27"/>
    </location>
</feature>
<keyword evidence="1" id="KW-0472">Membrane</keyword>
<proteinExistence type="predicted"/>
<dbReference type="EMBL" id="JAPAIP010000004">
    <property type="protein sequence ID" value="MCW1076197.1"/>
    <property type="molecule type" value="Genomic_DNA"/>
</dbReference>
<dbReference type="Proteomes" id="UP001208682">
    <property type="component" value="Unassembled WGS sequence"/>
</dbReference>
<reference evidence="2 8" key="2">
    <citation type="submission" date="2022-10" db="EMBL/GenBank/DDBJ databases">
        <title>Comparative genomic study of S. anginosus.</title>
        <authorList>
            <person name="Prasad A."/>
            <person name="Ene A."/>
            <person name="Jablonska S."/>
            <person name="Du J."/>
            <person name="Wolfe A.J."/>
            <person name="Putonti C."/>
        </authorList>
    </citation>
    <scope>NUCLEOTIDE SEQUENCE [LARGE SCALE GENOMIC DNA]</scope>
    <source>
        <strain evidence="2 8">UMB1339</strain>
    </source>
</reference>
<evidence type="ECO:0000313" key="2">
    <source>
        <dbReference type="EMBL" id="MCW1076197.1"/>
    </source>
</evidence>
<dbReference type="Proteomes" id="UP000278419">
    <property type="component" value="Chromosome"/>
</dbReference>
<keyword evidence="1" id="KW-0812">Transmembrane</keyword>
<evidence type="ECO:0000313" key="7">
    <source>
        <dbReference type="Proteomes" id="UP000403538"/>
    </source>
</evidence>
<evidence type="ECO:0000313" key="6">
    <source>
        <dbReference type="Proteomes" id="UP000278419"/>
    </source>
</evidence>
<protein>
    <submittedName>
        <fullName evidence="4">Uncharacterized protein</fullName>
    </submittedName>
</protein>
<reference evidence="4 6" key="1">
    <citation type="submission" date="2018-12" db="EMBL/GenBank/DDBJ databases">
        <authorList>
            <consortium name="Pathogen Informatics"/>
        </authorList>
    </citation>
    <scope>NUCLEOTIDE SEQUENCE [LARGE SCALE GENOMIC DNA]</scope>
    <source>
        <strain evidence="4 6">NCTC10713</strain>
        <strain evidence="5 7">NCTC11062</strain>
    </source>
</reference>
<evidence type="ECO:0000256" key="1">
    <source>
        <dbReference type="SAM" id="Phobius"/>
    </source>
</evidence>